<protein>
    <recommendedName>
        <fullName evidence="5">Lipoprotein</fullName>
    </recommendedName>
</protein>
<feature type="region of interest" description="Disordered" evidence="1">
    <location>
        <begin position="23"/>
        <end position="44"/>
    </location>
</feature>
<evidence type="ECO:0000256" key="1">
    <source>
        <dbReference type="SAM" id="MobiDB-lite"/>
    </source>
</evidence>
<sequence length="288" mass="31656">MFFKWFCVILLSFNVVACGSEGGSSSKHSTSQETKSPESNTSTSVIKSLPVTKVSPLVPLSQSKIVSPMVTLNPSETSFVGIVESFLPNYVFSERNRNEAKYIDVDKGYQLNMLFGSSKYQPFNDTDGLSISVDIVDTNTQKILVDGSIRFKYSAEMLNVDYMSFADHQSKNTWQNGFGSGLINAYPYASASNKESNSQISGMHDSCEGYTSMHINGFNKSFNNYAPYELGFNGRATLTDVCTITGGITVSSGSLRYGASYTIILNKKDGIKEINVNSGEYHFVKEIN</sequence>
<comment type="caution">
    <text evidence="3">The sequence shown here is derived from an EMBL/GenBank/DDBJ whole genome shotgun (WGS) entry which is preliminary data.</text>
</comment>
<feature type="chain" id="PRO_5004732689" description="Lipoprotein" evidence="2">
    <location>
        <begin position="18"/>
        <end position="288"/>
    </location>
</feature>
<evidence type="ECO:0008006" key="5">
    <source>
        <dbReference type="Google" id="ProtNLM"/>
    </source>
</evidence>
<gene>
    <name evidence="3" type="ORF">VHA01S_023_00030</name>
</gene>
<evidence type="ECO:0000313" key="4">
    <source>
        <dbReference type="Proteomes" id="UP000017800"/>
    </source>
</evidence>
<feature type="compositionally biased region" description="Low complexity" evidence="1">
    <location>
        <begin position="23"/>
        <end position="34"/>
    </location>
</feature>
<dbReference type="RefSeq" id="WP_023403953.1">
    <property type="nucleotide sequence ID" value="NZ_BAUJ01000023.1"/>
</dbReference>
<feature type="signal peptide" evidence="2">
    <location>
        <begin position="1"/>
        <end position="17"/>
    </location>
</feature>
<evidence type="ECO:0000256" key="2">
    <source>
        <dbReference type="SAM" id="SignalP"/>
    </source>
</evidence>
<evidence type="ECO:0000313" key="3">
    <source>
        <dbReference type="EMBL" id="GAD89589.1"/>
    </source>
</evidence>
<dbReference type="Proteomes" id="UP000017800">
    <property type="component" value="Unassembled WGS sequence"/>
</dbReference>
<name>V5F355_9VIBR</name>
<accession>V5F355</accession>
<dbReference type="AlphaFoldDB" id="V5F355"/>
<dbReference type="EMBL" id="BAUJ01000023">
    <property type="protein sequence ID" value="GAD89589.1"/>
    <property type="molecule type" value="Genomic_DNA"/>
</dbReference>
<reference evidence="3 4" key="1">
    <citation type="submission" date="2013-10" db="EMBL/GenBank/DDBJ databases">
        <authorList>
            <person name="Ichikawa N."/>
            <person name="Kimura A."/>
            <person name="Ohji S."/>
            <person name="Hosoyama A."/>
            <person name="Fujita N."/>
        </authorList>
    </citation>
    <scope>NUCLEOTIDE SEQUENCE [LARGE SCALE GENOMIC DNA]</scope>
    <source>
        <strain evidence="3 4">NBRC 102217</strain>
    </source>
</reference>
<proteinExistence type="predicted"/>
<keyword evidence="2" id="KW-0732">Signal</keyword>
<keyword evidence="4" id="KW-1185">Reference proteome</keyword>
<organism evidence="3 4">
    <name type="scientific">Vibrio halioticoli NBRC 102217</name>
    <dbReference type="NCBI Taxonomy" id="1219072"/>
    <lineage>
        <taxon>Bacteria</taxon>
        <taxon>Pseudomonadati</taxon>
        <taxon>Pseudomonadota</taxon>
        <taxon>Gammaproteobacteria</taxon>
        <taxon>Vibrionales</taxon>
        <taxon>Vibrionaceae</taxon>
        <taxon>Vibrio</taxon>
    </lineage>
</organism>
<reference evidence="3 4" key="2">
    <citation type="submission" date="2013-11" db="EMBL/GenBank/DDBJ databases">
        <title>Whole genome shotgun sequence of Vibrio halioticoli NBRC 102217.</title>
        <authorList>
            <person name="Isaki S."/>
            <person name="Kimura A."/>
            <person name="Ohji S."/>
            <person name="Hosoyama A."/>
            <person name="Fujita N."/>
            <person name="Hashimoto M."/>
            <person name="Hosoyama Y."/>
            <person name="Yamazoe A."/>
        </authorList>
    </citation>
    <scope>NUCLEOTIDE SEQUENCE [LARGE SCALE GENOMIC DNA]</scope>
    <source>
        <strain evidence="3 4">NBRC 102217</strain>
    </source>
</reference>